<dbReference type="InterPro" id="IPR013815">
    <property type="entry name" value="ATP_grasp_subdomain_1"/>
</dbReference>
<gene>
    <name evidence="6" type="ORF">H8911_10350</name>
</gene>
<accession>A0ABR7KK31</accession>
<evidence type="ECO:0000256" key="2">
    <source>
        <dbReference type="ARBA" id="ARBA00022741"/>
    </source>
</evidence>
<keyword evidence="2 4" id="KW-0547">Nucleotide-binding</keyword>
<dbReference type="RefSeq" id="WP_186999602.1">
    <property type="nucleotide sequence ID" value="NZ_JACRWH010000057.1"/>
</dbReference>
<evidence type="ECO:0000313" key="6">
    <source>
        <dbReference type="EMBL" id="MBC6013100.1"/>
    </source>
</evidence>
<evidence type="ECO:0000259" key="5">
    <source>
        <dbReference type="PROSITE" id="PS50975"/>
    </source>
</evidence>
<dbReference type="InterPro" id="IPR052032">
    <property type="entry name" value="ATP-dep_AA_Ligase"/>
</dbReference>
<evidence type="ECO:0000256" key="1">
    <source>
        <dbReference type="ARBA" id="ARBA00022598"/>
    </source>
</evidence>
<dbReference type="EMBL" id="JACRWH010000057">
    <property type="protein sequence ID" value="MBC6013100.1"/>
    <property type="molecule type" value="Genomic_DNA"/>
</dbReference>
<name>A0ABR7KK31_9FIRM</name>
<keyword evidence="1" id="KW-0436">Ligase</keyword>
<evidence type="ECO:0000313" key="7">
    <source>
        <dbReference type="Proteomes" id="UP000649075"/>
    </source>
</evidence>
<dbReference type="PROSITE" id="PS50975">
    <property type="entry name" value="ATP_GRASP"/>
    <property type="match status" value="1"/>
</dbReference>
<feature type="domain" description="ATP-grasp" evidence="5">
    <location>
        <begin position="110"/>
        <end position="303"/>
    </location>
</feature>
<dbReference type="InterPro" id="IPR011761">
    <property type="entry name" value="ATP-grasp"/>
</dbReference>
<dbReference type="PANTHER" id="PTHR43585">
    <property type="entry name" value="FUMIPYRROLE BIOSYNTHESIS PROTEIN C"/>
    <property type="match status" value="1"/>
</dbReference>
<reference evidence="6 7" key="1">
    <citation type="submission" date="2020-08" db="EMBL/GenBank/DDBJ databases">
        <authorList>
            <person name="Liu C."/>
            <person name="Sun Q."/>
        </authorList>
    </citation>
    <scope>NUCLEOTIDE SEQUENCE [LARGE SCALE GENOMIC DNA]</scope>
    <source>
        <strain evidence="6 7">L34</strain>
    </source>
</reference>
<dbReference type="Gene3D" id="3.30.1490.20">
    <property type="entry name" value="ATP-grasp fold, A domain"/>
    <property type="match status" value="1"/>
</dbReference>
<organism evidence="6 7">
    <name type="scientific">Holdemanella hominis</name>
    <dbReference type="NCBI Taxonomy" id="2764327"/>
    <lineage>
        <taxon>Bacteria</taxon>
        <taxon>Bacillati</taxon>
        <taxon>Bacillota</taxon>
        <taxon>Erysipelotrichia</taxon>
        <taxon>Erysipelotrichales</taxon>
        <taxon>Erysipelotrichaceae</taxon>
        <taxon>Holdemanella</taxon>
    </lineage>
</organism>
<dbReference type="Gene3D" id="3.40.50.20">
    <property type="match status" value="1"/>
</dbReference>
<proteinExistence type="predicted"/>
<protein>
    <submittedName>
        <fullName evidence="6">ATP-grasp domain-containing protein</fullName>
    </submittedName>
</protein>
<keyword evidence="7" id="KW-1185">Reference proteome</keyword>
<evidence type="ECO:0000256" key="4">
    <source>
        <dbReference type="PROSITE-ProRule" id="PRU00409"/>
    </source>
</evidence>
<dbReference type="PANTHER" id="PTHR43585:SF2">
    <property type="entry name" value="ATP-GRASP ENZYME FSQD"/>
    <property type="match status" value="1"/>
</dbReference>
<dbReference type="SUPFAM" id="SSF56059">
    <property type="entry name" value="Glutathione synthetase ATP-binding domain-like"/>
    <property type="match status" value="1"/>
</dbReference>
<dbReference type="Pfam" id="PF13535">
    <property type="entry name" value="ATP-grasp_4"/>
    <property type="match status" value="1"/>
</dbReference>
<keyword evidence="3 4" id="KW-0067">ATP-binding</keyword>
<comment type="caution">
    <text evidence="6">The sequence shown here is derived from an EMBL/GenBank/DDBJ whole genome shotgun (WGS) entry which is preliminary data.</text>
</comment>
<evidence type="ECO:0000256" key="3">
    <source>
        <dbReference type="ARBA" id="ARBA00022840"/>
    </source>
</evidence>
<dbReference type="Gene3D" id="3.30.470.20">
    <property type="entry name" value="ATP-grasp fold, B domain"/>
    <property type="match status" value="1"/>
</dbReference>
<dbReference type="Proteomes" id="UP000649075">
    <property type="component" value="Unassembled WGS sequence"/>
</dbReference>
<sequence>MKNLLMLGTAKGSKEIILEAKQRGYHTIVTDYLDPKDSRAKLVSDEYWMISTSDFDTLETMCKDRDINGICNGISTFNISATMELTKRLNLPCYCTPESWHYTIDKRDFKDACIKNNVPVAKDYYLSEEPTAEELESITYPVVVKAIDQSANRGMSYCFSSEEISGAIKKAKLVSNSDTVVIERMLKGHEYTAWYALAEGKASLINFAKMYHKDGYPSNCYSITTTYTDNLDLYLKEVDKNIKKVFSDIGCKEGIAWIEMMLDEDGHFYVIEMGYRMSGDMMALVHKNVCNFNSYGWLLDIAVGIKHTANDLPKFEEKLPESVGCSYILWSKKGGTITKWDGFETLNNKYNINVETTLGVGSKVEKHQYLAVITFNTSNYLEMCEAIRFINNNVEIWNENENIIVYYDDLESLKIE</sequence>